<comment type="caution">
    <text evidence="1">The sequence shown here is derived from an EMBL/GenBank/DDBJ whole genome shotgun (WGS) entry which is preliminary data.</text>
</comment>
<evidence type="ECO:0000313" key="1">
    <source>
        <dbReference type="EMBL" id="KAL2063409.1"/>
    </source>
</evidence>
<accession>A0ABR4C231</accession>
<keyword evidence="2" id="KW-1185">Reference proteome</keyword>
<gene>
    <name evidence="1" type="ORF">VTL71DRAFT_5214</name>
</gene>
<evidence type="ECO:0000313" key="2">
    <source>
        <dbReference type="Proteomes" id="UP001595075"/>
    </source>
</evidence>
<protein>
    <submittedName>
        <fullName evidence="1">Uncharacterized protein</fullName>
    </submittedName>
</protein>
<organism evidence="1 2">
    <name type="scientific">Oculimacula yallundae</name>
    <dbReference type="NCBI Taxonomy" id="86028"/>
    <lineage>
        <taxon>Eukaryota</taxon>
        <taxon>Fungi</taxon>
        <taxon>Dikarya</taxon>
        <taxon>Ascomycota</taxon>
        <taxon>Pezizomycotina</taxon>
        <taxon>Leotiomycetes</taxon>
        <taxon>Helotiales</taxon>
        <taxon>Ploettnerulaceae</taxon>
        <taxon>Oculimacula</taxon>
    </lineage>
</organism>
<dbReference type="Proteomes" id="UP001595075">
    <property type="component" value="Unassembled WGS sequence"/>
</dbReference>
<name>A0ABR4C231_9HELO</name>
<proteinExistence type="predicted"/>
<dbReference type="EMBL" id="JAZHXI010000015">
    <property type="protein sequence ID" value="KAL2063409.1"/>
    <property type="molecule type" value="Genomic_DNA"/>
</dbReference>
<reference evidence="1 2" key="1">
    <citation type="journal article" date="2024" name="Commun. Biol.">
        <title>Comparative genomic analysis of thermophilic fungi reveals convergent evolutionary adaptations and gene losses.</title>
        <authorList>
            <person name="Steindorff A.S."/>
            <person name="Aguilar-Pontes M.V."/>
            <person name="Robinson A.J."/>
            <person name="Andreopoulos B."/>
            <person name="LaButti K."/>
            <person name="Kuo A."/>
            <person name="Mondo S."/>
            <person name="Riley R."/>
            <person name="Otillar R."/>
            <person name="Haridas S."/>
            <person name="Lipzen A."/>
            <person name="Grimwood J."/>
            <person name="Schmutz J."/>
            <person name="Clum A."/>
            <person name="Reid I.D."/>
            <person name="Moisan M.C."/>
            <person name="Butler G."/>
            <person name="Nguyen T.T.M."/>
            <person name="Dewar K."/>
            <person name="Conant G."/>
            <person name="Drula E."/>
            <person name="Henrissat B."/>
            <person name="Hansel C."/>
            <person name="Singer S."/>
            <person name="Hutchinson M.I."/>
            <person name="de Vries R.P."/>
            <person name="Natvig D.O."/>
            <person name="Powell A.J."/>
            <person name="Tsang A."/>
            <person name="Grigoriev I.V."/>
        </authorList>
    </citation>
    <scope>NUCLEOTIDE SEQUENCE [LARGE SCALE GENOMIC DNA]</scope>
    <source>
        <strain evidence="1 2">CBS 494.80</strain>
    </source>
</reference>
<sequence>MAPQINLQVTLSFPRIIRQRSNATINGNAEYAMDQYFAREEHSEITRLLSRFNSIYPRPLRYDRPLRKARMRLLSSRLPTIYDDEVLQI</sequence>